<evidence type="ECO:0000256" key="3">
    <source>
        <dbReference type="SAM" id="MobiDB-lite"/>
    </source>
</evidence>
<dbReference type="PRINTS" id="PR00313">
    <property type="entry name" value="CABNDNGRPT"/>
</dbReference>
<evidence type="ECO:0000256" key="2">
    <source>
        <dbReference type="ARBA" id="ARBA00022525"/>
    </source>
</evidence>
<dbReference type="GO" id="GO:0005509">
    <property type="term" value="F:calcium ion binding"/>
    <property type="evidence" value="ECO:0007669"/>
    <property type="project" value="InterPro"/>
</dbReference>
<evidence type="ECO:0000313" key="4">
    <source>
        <dbReference type="EMBL" id="MSU88626.1"/>
    </source>
</evidence>
<dbReference type="Gene3D" id="2.150.10.10">
    <property type="entry name" value="Serralysin-like metalloprotease, C-terminal"/>
    <property type="match status" value="2"/>
</dbReference>
<dbReference type="InterPro" id="IPR018511">
    <property type="entry name" value="Hemolysin-typ_Ca-bd_CS"/>
</dbReference>
<dbReference type="Proteomes" id="UP000474957">
    <property type="component" value="Unassembled WGS sequence"/>
</dbReference>
<name>A0A6L5YW93_9RHOB</name>
<dbReference type="InterPro" id="IPR001343">
    <property type="entry name" value="Hemolysn_Ca-bd"/>
</dbReference>
<organism evidence="4 5">
    <name type="scientific">Halovulum marinum</name>
    <dbReference type="NCBI Taxonomy" id="2662447"/>
    <lineage>
        <taxon>Bacteria</taxon>
        <taxon>Pseudomonadati</taxon>
        <taxon>Pseudomonadota</taxon>
        <taxon>Alphaproteobacteria</taxon>
        <taxon>Rhodobacterales</taxon>
        <taxon>Paracoccaceae</taxon>
        <taxon>Halovulum</taxon>
    </lineage>
</organism>
<dbReference type="GO" id="GO:0005576">
    <property type="term" value="C:extracellular region"/>
    <property type="evidence" value="ECO:0007669"/>
    <property type="project" value="UniProtKB-SubCell"/>
</dbReference>
<reference evidence="4 5" key="1">
    <citation type="submission" date="2019-10" db="EMBL/GenBank/DDBJ databases">
        <title>Cognatihalovulum marinum gen. nov. sp. nov., a new member of the family Rhodobacteraceae isolated from deep seawater of the Northwest Indian Ocean.</title>
        <authorList>
            <person name="Ruan C."/>
            <person name="Wang J."/>
            <person name="Zheng X."/>
            <person name="Song L."/>
            <person name="Zhu Y."/>
            <person name="Huang Y."/>
            <person name="Lu Z."/>
            <person name="Du W."/>
            <person name="Huang L."/>
            <person name="Dai X."/>
        </authorList>
    </citation>
    <scope>NUCLEOTIDE SEQUENCE [LARGE SCALE GENOMIC DNA]</scope>
    <source>
        <strain evidence="4 5">2CG4</strain>
    </source>
</reference>
<keyword evidence="2" id="KW-0964">Secreted</keyword>
<dbReference type="InterPro" id="IPR011049">
    <property type="entry name" value="Serralysin-like_metalloprot_C"/>
</dbReference>
<dbReference type="EMBL" id="WIND01000002">
    <property type="protein sequence ID" value="MSU88626.1"/>
    <property type="molecule type" value="Genomic_DNA"/>
</dbReference>
<dbReference type="RefSeq" id="WP_154444867.1">
    <property type="nucleotide sequence ID" value="NZ_WIND01000002.1"/>
</dbReference>
<gene>
    <name evidence="4" type="ORF">GE300_03200</name>
</gene>
<proteinExistence type="predicted"/>
<evidence type="ECO:0008006" key="6">
    <source>
        <dbReference type="Google" id="ProtNLM"/>
    </source>
</evidence>
<dbReference type="PANTHER" id="PTHR38340">
    <property type="entry name" value="S-LAYER PROTEIN"/>
    <property type="match status" value="1"/>
</dbReference>
<evidence type="ECO:0000313" key="5">
    <source>
        <dbReference type="Proteomes" id="UP000474957"/>
    </source>
</evidence>
<dbReference type="Pfam" id="PF00353">
    <property type="entry name" value="HemolysinCabind"/>
    <property type="match status" value="3"/>
</dbReference>
<comment type="subcellular location">
    <subcellularLocation>
        <location evidence="1">Secreted</location>
    </subcellularLocation>
</comment>
<keyword evidence="5" id="KW-1185">Reference proteome</keyword>
<protein>
    <recommendedName>
        <fullName evidence="6">Hemolysin type calcium-binding protein</fullName>
    </recommendedName>
</protein>
<dbReference type="SUPFAM" id="SSF51120">
    <property type="entry name" value="beta-Roll"/>
    <property type="match status" value="1"/>
</dbReference>
<dbReference type="InterPro" id="IPR050557">
    <property type="entry name" value="RTX_toxin/Mannuronan_C5-epim"/>
</dbReference>
<comment type="caution">
    <text evidence="4">The sequence shown here is derived from an EMBL/GenBank/DDBJ whole genome shotgun (WGS) entry which is preliminary data.</text>
</comment>
<feature type="region of interest" description="Disordered" evidence="3">
    <location>
        <begin position="257"/>
        <end position="278"/>
    </location>
</feature>
<dbReference type="PANTHER" id="PTHR38340:SF1">
    <property type="entry name" value="S-LAYER PROTEIN"/>
    <property type="match status" value="1"/>
</dbReference>
<dbReference type="PROSITE" id="PS00330">
    <property type="entry name" value="HEMOLYSIN_CALCIUM"/>
    <property type="match status" value="3"/>
</dbReference>
<accession>A0A6L5YW93</accession>
<sequence length="433" mass="45227">MAHLASSYDSFDTFLRGADAFWSVDLAAMNNSGVTGSAVIAVNTEDDGTRYLNVSIAAEGLTPDVQHAQHVHGTFDDDGNPSDARVPNLGDDADKDGFVEVLEGLGAYGDILLPLIGSDGEFPLTDSNGQLTFIQNFRLDDDSNFFSPVSGNDYTADDLMPLEFREIVLHGQNVGSGFGVGTDGEVDGSQNGFVGLLPVAAGEIEATNRAQALDILEDQFEIASDEFRLGDGDDDLSTGLGDDIVFGGGGADRLDGGAGNDDLTGGSGNDVVRGGDGNDFVKGTRGNDWLSGENGNDRVNGGAGDDIAYGDAGNDVLRGRAGDDALFGGARNDDLMGDDGNDFLTGGNGRDRLDGGAGWDEFIYNDLNEGRDIISGFEDGMDLINLSNLGLGFEDISVAEIRGGSSSRIEFGNTKIVLLDVGSDMVDSSDFVF</sequence>
<dbReference type="AlphaFoldDB" id="A0A6L5YW93"/>
<evidence type="ECO:0000256" key="1">
    <source>
        <dbReference type="ARBA" id="ARBA00004613"/>
    </source>
</evidence>